<evidence type="ECO:0000256" key="1">
    <source>
        <dbReference type="ARBA" id="ARBA00000966"/>
    </source>
</evidence>
<feature type="chain" id="PRO_5040167178" description="cellulase" evidence="8">
    <location>
        <begin position="19"/>
        <end position="350"/>
    </location>
</feature>
<dbReference type="Gene3D" id="3.20.20.80">
    <property type="entry name" value="Glycosidases"/>
    <property type="match status" value="1"/>
</dbReference>
<keyword evidence="5 6" id="KW-0326">Glycosidase</keyword>
<evidence type="ECO:0000313" key="11">
    <source>
        <dbReference type="Proteomes" id="UP001056384"/>
    </source>
</evidence>
<evidence type="ECO:0000313" key="10">
    <source>
        <dbReference type="EMBL" id="USW47381.1"/>
    </source>
</evidence>
<dbReference type="InterPro" id="IPR017853">
    <property type="entry name" value="GH"/>
</dbReference>
<evidence type="ECO:0000256" key="2">
    <source>
        <dbReference type="ARBA" id="ARBA00005641"/>
    </source>
</evidence>
<accession>A0A9Q9AM90</accession>
<dbReference type="EMBL" id="CP099418">
    <property type="protein sequence ID" value="USW47381.1"/>
    <property type="molecule type" value="Genomic_DNA"/>
</dbReference>
<proteinExistence type="inferred from homology"/>
<dbReference type="OrthoDB" id="5823761at2759"/>
<feature type="compositionally biased region" description="Low complexity" evidence="7">
    <location>
        <begin position="28"/>
        <end position="38"/>
    </location>
</feature>
<reference evidence="10" key="1">
    <citation type="submission" date="2022-06" db="EMBL/GenBank/DDBJ databases">
        <title>Complete genome sequences of two strains of the flax pathogen Septoria linicola.</title>
        <authorList>
            <person name="Lapalu N."/>
            <person name="Simon A."/>
            <person name="Demenou B."/>
            <person name="Paumier D."/>
            <person name="Guillot M.-P."/>
            <person name="Gout L."/>
            <person name="Valade R."/>
        </authorList>
    </citation>
    <scope>NUCLEOTIDE SEQUENCE</scope>
    <source>
        <strain evidence="10">SE15195</strain>
    </source>
</reference>
<dbReference type="Proteomes" id="UP001056384">
    <property type="component" value="Chromosome 1"/>
</dbReference>
<feature type="signal peptide" evidence="8">
    <location>
        <begin position="1"/>
        <end position="18"/>
    </location>
</feature>
<dbReference type="InterPro" id="IPR001547">
    <property type="entry name" value="Glyco_hydro_5"/>
</dbReference>
<evidence type="ECO:0000256" key="8">
    <source>
        <dbReference type="SAM" id="SignalP"/>
    </source>
</evidence>
<dbReference type="AlphaFoldDB" id="A0A9Q9AM90"/>
<dbReference type="Pfam" id="PF00150">
    <property type="entry name" value="Cellulase"/>
    <property type="match status" value="1"/>
</dbReference>
<name>A0A9Q9AM90_9PEZI</name>
<protein>
    <recommendedName>
        <fullName evidence="3">cellulase</fullName>
        <ecNumber evidence="3">3.2.1.4</ecNumber>
    </recommendedName>
</protein>
<feature type="domain" description="Glycoside hydrolase family 5" evidence="9">
    <location>
        <begin position="46"/>
        <end position="320"/>
    </location>
</feature>
<organism evidence="10 11">
    <name type="scientific">Septoria linicola</name>
    <dbReference type="NCBI Taxonomy" id="215465"/>
    <lineage>
        <taxon>Eukaryota</taxon>
        <taxon>Fungi</taxon>
        <taxon>Dikarya</taxon>
        <taxon>Ascomycota</taxon>
        <taxon>Pezizomycotina</taxon>
        <taxon>Dothideomycetes</taxon>
        <taxon>Dothideomycetidae</taxon>
        <taxon>Mycosphaerellales</taxon>
        <taxon>Mycosphaerellaceae</taxon>
        <taxon>Septoria</taxon>
    </lineage>
</organism>
<sequence length="350" mass="38129">MLLSTALAALTLSTLSEARPRHSSRQANNTTNTSSSTSLQFLGINESGPEFGETSLPGTYNTDYTWLNLSTIDTFVAQGFNTFRINTLMERMVSTKDMTSALDVAYMGNLTRDVEYITSLGAYAMIVPHNYGRFYSSIITDSSAFSTFWTNVAKVYANNSKVIFDTNNEYHDMSCKLVAELNQAAIDGIRSAGAVSQYITVEGNAYSGAWTWTTQADAVDDLTNAETMGNLTDPSDKIIYEMHQYLDSDGSGTSETCVSSTIGSKRLVAATEWLRANSKVGMIGEFAGAVNNICEEAIADMLNYIAANSDVWNGALWWGAGPWWGDYMFSVEPADGVAFTTYVPMLAGYA</sequence>
<dbReference type="GO" id="GO:0008810">
    <property type="term" value="F:cellulase activity"/>
    <property type="evidence" value="ECO:0007669"/>
    <property type="project" value="UniProtKB-EC"/>
</dbReference>
<evidence type="ECO:0000259" key="9">
    <source>
        <dbReference type="Pfam" id="PF00150"/>
    </source>
</evidence>
<evidence type="ECO:0000256" key="4">
    <source>
        <dbReference type="ARBA" id="ARBA00022801"/>
    </source>
</evidence>
<dbReference type="GO" id="GO:0009251">
    <property type="term" value="P:glucan catabolic process"/>
    <property type="evidence" value="ECO:0007669"/>
    <property type="project" value="TreeGrafter"/>
</dbReference>
<evidence type="ECO:0000256" key="5">
    <source>
        <dbReference type="ARBA" id="ARBA00023295"/>
    </source>
</evidence>
<keyword evidence="4 6" id="KW-0378">Hydrolase</keyword>
<dbReference type="PANTHER" id="PTHR34142">
    <property type="entry name" value="ENDO-BETA-1,4-GLUCANASE A"/>
    <property type="match status" value="1"/>
</dbReference>
<dbReference type="EC" id="3.2.1.4" evidence="3"/>
<evidence type="ECO:0000256" key="7">
    <source>
        <dbReference type="SAM" id="MobiDB-lite"/>
    </source>
</evidence>
<keyword evidence="11" id="KW-1185">Reference proteome</keyword>
<dbReference type="SUPFAM" id="SSF51445">
    <property type="entry name" value="(Trans)glycosidases"/>
    <property type="match status" value="1"/>
</dbReference>
<evidence type="ECO:0000256" key="6">
    <source>
        <dbReference type="RuleBase" id="RU361153"/>
    </source>
</evidence>
<comment type="catalytic activity">
    <reaction evidence="1">
        <text>Endohydrolysis of (1-&gt;4)-beta-D-glucosidic linkages in cellulose, lichenin and cereal beta-D-glucans.</text>
        <dbReference type="EC" id="3.2.1.4"/>
    </reaction>
</comment>
<dbReference type="PANTHER" id="PTHR34142:SF1">
    <property type="entry name" value="GLYCOSIDE HYDROLASE FAMILY 5 DOMAIN-CONTAINING PROTEIN"/>
    <property type="match status" value="1"/>
</dbReference>
<feature type="region of interest" description="Disordered" evidence="7">
    <location>
        <begin position="18"/>
        <end position="39"/>
    </location>
</feature>
<keyword evidence="8" id="KW-0732">Signal</keyword>
<gene>
    <name evidence="10" type="ORF">Slin15195_G007000</name>
</gene>
<comment type="similarity">
    <text evidence="2 6">Belongs to the glycosyl hydrolase 5 (cellulase A) family.</text>
</comment>
<evidence type="ECO:0000256" key="3">
    <source>
        <dbReference type="ARBA" id="ARBA00012601"/>
    </source>
</evidence>